<keyword evidence="5" id="KW-1185">Reference proteome</keyword>
<dbReference type="Pfam" id="PF13555">
    <property type="entry name" value="AAA_29"/>
    <property type="match status" value="1"/>
</dbReference>
<dbReference type="EMBL" id="BMPT01000016">
    <property type="protein sequence ID" value="GGM36307.1"/>
    <property type="molecule type" value="Genomic_DNA"/>
</dbReference>
<dbReference type="GO" id="GO:0009432">
    <property type="term" value="P:SOS response"/>
    <property type="evidence" value="ECO:0007669"/>
    <property type="project" value="UniProtKB-KW"/>
</dbReference>
<sequence length="1126" mass="126515">MTDALFSAVEVESTDKLTGYRLQRIEVYNWGTFHKHVWSLSPAGQTSLLTGDIGSGKSTLVDAVTTLLLPANRIAYNKAAGADSKERTLRSYVLGHYKSERNETTGASRPVGLRDHTSYSVILGVFGNAGFDETVTIAQVFHQRDRTGQPDRFFVTAQADLSVDPDFSGFGADLKALRSRLRAAGAHVDTTFPEYSRRVRRLLGIRSEQAMELFHQTVSMKSVGNLNEFVRGHMLEPADAASRVSGMVDHFENLTKAHEAVRRATEQLAALDPLIDSCDRYEEAVERHRSHVRQRDAVAPYLAERAAAILTATLDRDRTTLTAREGEQRDLERERRSLAPQRDRLVGERQNAGGDRLGELEEAIPKAKQMLQDRTVRRQAYALLLDQASLDDVTTAADFAGRMADVAARREGLKDERGRIDGDRRPLLERHSEINRRGAALLKEISGLERRRNNLPGRLVELRERLCTELGLDEADLPFAGELVDVRDQHAQWRGAAERVLRGFAQNLLVPQRLYEDVTGWVNANHLGTRLVYLRVAERRVPSRPADRGPGLRLYDVLEVEDGGFAGYLAAELAHRADHRCVDDVGQLRREDRAVTREGLVRDRDRHEKDDRSRADDPRTWVLGRGSEQKIKALNAEARTLQGELTGINGQLTALDTRRNALDDSAAALAGLAQYTTWREVDVDEARDALTALTGERDRLVAGSSRLTEIDRQLSELAEREDKLTQRIGSVGETIGGLKSDVTAAQRRLDRERSTLDALDEAALADARACYPLLEERLGRKVPATIDECDATAATLPRAINAAVDDAQRQMNGYVTSIQQQMSEVRRRWPEATTEMDANVAAIGEYRSLRDRVRRDDLPRFEAEFKHQLNTNAVRELTQFFSWLRRQAEQIGDRVERINEALSAIDYSPGRIVRLVAEPTPNQEIKQFRFDLRAATTNVLSPDDAYTEQRFEEVRRIIERFRGRENHADSDKAWTRRVTDVRNWFTFAASEQDRETGVEHEHYTDSDGKSGGQKEKLAYTILAASLAYQFGLEWGAEASRDFRFAVIDEAFGRGSDASTRYALGLFAKLGLQLLIVTPLQKVHVIEPYVHSIGFVDNPTGASSRVHTLTIEEYHERRREHAGQGGA</sequence>
<evidence type="ECO:0000256" key="1">
    <source>
        <dbReference type="ARBA" id="ARBA00023236"/>
    </source>
</evidence>
<evidence type="ECO:0000313" key="4">
    <source>
        <dbReference type="EMBL" id="GGM36307.1"/>
    </source>
</evidence>
<organism evidence="4 5">
    <name type="scientific">Promicromonospora citrea</name>
    <dbReference type="NCBI Taxonomy" id="43677"/>
    <lineage>
        <taxon>Bacteria</taxon>
        <taxon>Bacillati</taxon>
        <taxon>Actinomycetota</taxon>
        <taxon>Actinomycetes</taxon>
        <taxon>Micrococcales</taxon>
        <taxon>Promicromonosporaceae</taxon>
        <taxon>Promicromonospora</taxon>
    </lineage>
</organism>
<proteinExistence type="predicted"/>
<protein>
    <submittedName>
        <fullName evidence="4">ATP-binding protein</fullName>
    </submittedName>
</protein>
<dbReference type="PANTHER" id="PTHR32182:SF22">
    <property type="entry name" value="ATP-DEPENDENT ENDONUCLEASE, OLD FAMILY-RELATED"/>
    <property type="match status" value="1"/>
</dbReference>
<keyword evidence="1" id="KW-0742">SOS response</keyword>
<keyword evidence="1" id="KW-0227">DNA damage</keyword>
<dbReference type="GO" id="GO:0005524">
    <property type="term" value="F:ATP binding"/>
    <property type="evidence" value="ECO:0007669"/>
    <property type="project" value="UniProtKB-KW"/>
</dbReference>
<evidence type="ECO:0000313" key="5">
    <source>
        <dbReference type="Proteomes" id="UP000655589"/>
    </source>
</evidence>
<feature type="region of interest" description="Disordered" evidence="3">
    <location>
        <begin position="320"/>
        <end position="354"/>
    </location>
</feature>
<dbReference type="SUPFAM" id="SSF52540">
    <property type="entry name" value="P-loop containing nucleoside triphosphate hydrolases"/>
    <property type="match status" value="1"/>
</dbReference>
<keyword evidence="2" id="KW-0175">Coiled coil</keyword>
<dbReference type="Pfam" id="PF13558">
    <property type="entry name" value="SbcC_Walker_B"/>
    <property type="match status" value="1"/>
</dbReference>
<gene>
    <name evidence="4" type="ORF">GCM10010102_34640</name>
</gene>
<comment type="caution">
    <text evidence="4">The sequence shown here is derived from an EMBL/GenBank/DDBJ whole genome shotgun (WGS) entry which is preliminary data.</text>
</comment>
<evidence type="ECO:0000256" key="2">
    <source>
        <dbReference type="SAM" id="Coils"/>
    </source>
</evidence>
<dbReference type="InterPro" id="IPR027417">
    <property type="entry name" value="P-loop_NTPase"/>
</dbReference>
<name>A0A8H9L6M2_9MICO</name>
<dbReference type="Gene3D" id="3.40.50.300">
    <property type="entry name" value="P-loop containing nucleotide triphosphate hydrolases"/>
    <property type="match status" value="1"/>
</dbReference>
<dbReference type="Gene3D" id="1.10.287.1490">
    <property type="match status" value="1"/>
</dbReference>
<feature type="compositionally biased region" description="Basic and acidic residues" evidence="3">
    <location>
        <begin position="320"/>
        <end position="347"/>
    </location>
</feature>
<dbReference type="AlphaFoldDB" id="A0A8H9L6M2"/>
<evidence type="ECO:0000256" key="3">
    <source>
        <dbReference type="SAM" id="MobiDB-lite"/>
    </source>
</evidence>
<dbReference type="Proteomes" id="UP000655589">
    <property type="component" value="Unassembled WGS sequence"/>
</dbReference>
<reference evidence="4" key="1">
    <citation type="journal article" date="2014" name="Int. J. Syst. Evol. Microbiol.">
        <title>Complete genome sequence of Corynebacterium casei LMG S-19264T (=DSM 44701T), isolated from a smear-ripened cheese.</title>
        <authorList>
            <consortium name="US DOE Joint Genome Institute (JGI-PGF)"/>
            <person name="Walter F."/>
            <person name="Albersmeier A."/>
            <person name="Kalinowski J."/>
            <person name="Ruckert C."/>
        </authorList>
    </citation>
    <scope>NUCLEOTIDE SEQUENCE</scope>
    <source>
        <strain evidence="4">JCM 3051</strain>
    </source>
</reference>
<reference evidence="4" key="2">
    <citation type="submission" date="2020-09" db="EMBL/GenBank/DDBJ databases">
        <authorList>
            <person name="Sun Q."/>
            <person name="Ohkuma M."/>
        </authorList>
    </citation>
    <scope>NUCLEOTIDE SEQUENCE</scope>
    <source>
        <strain evidence="4">JCM 3051</strain>
    </source>
</reference>
<dbReference type="GO" id="GO:0000731">
    <property type="term" value="P:DNA synthesis involved in DNA repair"/>
    <property type="evidence" value="ECO:0007669"/>
    <property type="project" value="TreeGrafter"/>
</dbReference>
<keyword evidence="4" id="KW-0547">Nucleotide-binding</keyword>
<keyword evidence="4" id="KW-0067">ATP-binding</keyword>
<feature type="coiled-coil region" evidence="2">
    <location>
        <begin position="707"/>
        <end position="762"/>
    </location>
</feature>
<dbReference type="PANTHER" id="PTHR32182">
    <property type="entry name" value="DNA REPLICATION AND REPAIR PROTEIN RECF"/>
    <property type="match status" value="1"/>
</dbReference>
<dbReference type="GO" id="GO:0006302">
    <property type="term" value="P:double-strand break repair"/>
    <property type="evidence" value="ECO:0007669"/>
    <property type="project" value="TreeGrafter"/>
</dbReference>
<accession>A0A8H9L6M2</accession>
<dbReference type="RefSeq" id="WP_171104407.1">
    <property type="nucleotide sequence ID" value="NZ_BMPT01000016.1"/>
</dbReference>